<dbReference type="EMBL" id="VSRR010105161">
    <property type="protein sequence ID" value="MPC96241.1"/>
    <property type="molecule type" value="Genomic_DNA"/>
</dbReference>
<proteinExistence type="predicted"/>
<feature type="region of interest" description="Disordered" evidence="1">
    <location>
        <begin position="1"/>
        <end position="31"/>
    </location>
</feature>
<comment type="caution">
    <text evidence="2">The sequence shown here is derived from an EMBL/GenBank/DDBJ whole genome shotgun (WGS) entry which is preliminary data.</text>
</comment>
<keyword evidence="3" id="KW-1185">Reference proteome</keyword>
<sequence>MHLSPTQNTKVHTPAHIAPIHFSPPTQDDGKMSETVRLALEGKCVVVAS</sequence>
<reference evidence="2 3" key="1">
    <citation type="submission" date="2019-05" db="EMBL/GenBank/DDBJ databases">
        <title>Another draft genome of Portunus trituberculatus and its Hox gene families provides insights of decapod evolution.</title>
        <authorList>
            <person name="Jeong J.-H."/>
            <person name="Song I."/>
            <person name="Kim S."/>
            <person name="Choi T."/>
            <person name="Kim D."/>
            <person name="Ryu S."/>
            <person name="Kim W."/>
        </authorList>
    </citation>
    <scope>NUCLEOTIDE SEQUENCE [LARGE SCALE GENOMIC DNA]</scope>
    <source>
        <tissue evidence="2">Muscle</tissue>
    </source>
</reference>
<protein>
    <submittedName>
        <fullName evidence="2">Uncharacterized protein</fullName>
    </submittedName>
</protein>
<dbReference type="AlphaFoldDB" id="A0A5B7JE27"/>
<accession>A0A5B7JE27</accession>
<evidence type="ECO:0000313" key="3">
    <source>
        <dbReference type="Proteomes" id="UP000324222"/>
    </source>
</evidence>
<gene>
    <name evidence="2" type="ORF">E2C01_091488</name>
</gene>
<evidence type="ECO:0000313" key="2">
    <source>
        <dbReference type="EMBL" id="MPC96241.1"/>
    </source>
</evidence>
<organism evidence="2 3">
    <name type="scientific">Portunus trituberculatus</name>
    <name type="common">Swimming crab</name>
    <name type="synonym">Neptunus trituberculatus</name>
    <dbReference type="NCBI Taxonomy" id="210409"/>
    <lineage>
        <taxon>Eukaryota</taxon>
        <taxon>Metazoa</taxon>
        <taxon>Ecdysozoa</taxon>
        <taxon>Arthropoda</taxon>
        <taxon>Crustacea</taxon>
        <taxon>Multicrustacea</taxon>
        <taxon>Malacostraca</taxon>
        <taxon>Eumalacostraca</taxon>
        <taxon>Eucarida</taxon>
        <taxon>Decapoda</taxon>
        <taxon>Pleocyemata</taxon>
        <taxon>Brachyura</taxon>
        <taxon>Eubrachyura</taxon>
        <taxon>Portunoidea</taxon>
        <taxon>Portunidae</taxon>
        <taxon>Portuninae</taxon>
        <taxon>Portunus</taxon>
    </lineage>
</organism>
<dbReference type="Proteomes" id="UP000324222">
    <property type="component" value="Unassembled WGS sequence"/>
</dbReference>
<evidence type="ECO:0000256" key="1">
    <source>
        <dbReference type="SAM" id="MobiDB-lite"/>
    </source>
</evidence>
<feature type="compositionally biased region" description="Polar residues" evidence="1">
    <location>
        <begin position="1"/>
        <end position="11"/>
    </location>
</feature>
<name>A0A5B7JE27_PORTR</name>